<feature type="transmembrane region" description="Helical" evidence="2">
    <location>
        <begin position="68"/>
        <end position="86"/>
    </location>
</feature>
<keyword evidence="2" id="KW-0472">Membrane</keyword>
<feature type="transmembrane region" description="Helical" evidence="2">
    <location>
        <begin position="7"/>
        <end position="25"/>
    </location>
</feature>
<keyword evidence="2" id="KW-1133">Transmembrane helix</keyword>
<dbReference type="AlphaFoldDB" id="A0A1K0GDU4"/>
<feature type="compositionally biased region" description="Pro residues" evidence="1">
    <location>
        <begin position="172"/>
        <end position="191"/>
    </location>
</feature>
<name>A0A1K0GDU4_9ACTN</name>
<dbReference type="RefSeq" id="WP_071809286.1">
    <property type="nucleotide sequence ID" value="NZ_MEIA01000480.1"/>
</dbReference>
<evidence type="ECO:0000256" key="2">
    <source>
        <dbReference type="SAM" id="Phobius"/>
    </source>
</evidence>
<sequence length="284" mass="29548">MRHLRSILYALVLAPAAWILCGVGFDRDLTGRARDNGAVESFGAVMLLLLAGAAYGILLFAPISPAGPLLAGLTFLGVGIWSRIAPEAYAGVWPAGISKDGFDVSTPGYGLVVLLAVPLLATSLSARRWAGYEPPQVVLVGTIGRVRGAVPAPGTPMAAEPTTVFAAAGPGFRPPPRPPIPHQRRPVPAPAAPSSAESTRDVAASEEPTTRLPAADEGEPTTRLPASDEGEPTTLLAAADEEPTTVLLTADDERTTVLPARDGDGEKTQVIRSEVGEDDTTRRL</sequence>
<feature type="region of interest" description="Disordered" evidence="1">
    <location>
        <begin position="166"/>
        <end position="246"/>
    </location>
</feature>
<feature type="transmembrane region" description="Helical" evidence="2">
    <location>
        <begin position="37"/>
        <end position="61"/>
    </location>
</feature>
<accession>A0A1K0GDU4</accession>
<organism evidence="3 4">
    <name type="scientific">Couchioplanes caeruleus subsp. caeruleus</name>
    <dbReference type="NCBI Taxonomy" id="56427"/>
    <lineage>
        <taxon>Bacteria</taxon>
        <taxon>Bacillati</taxon>
        <taxon>Actinomycetota</taxon>
        <taxon>Actinomycetes</taxon>
        <taxon>Micromonosporales</taxon>
        <taxon>Micromonosporaceae</taxon>
        <taxon>Couchioplanes</taxon>
    </lineage>
</organism>
<protein>
    <submittedName>
        <fullName evidence="3">Uncharacterized protein</fullName>
    </submittedName>
</protein>
<feature type="compositionally biased region" description="Basic and acidic residues" evidence="1">
    <location>
        <begin position="258"/>
        <end position="269"/>
    </location>
</feature>
<dbReference type="Proteomes" id="UP000182486">
    <property type="component" value="Unassembled WGS sequence"/>
</dbReference>
<gene>
    <name evidence="3" type="ORF">BG844_32600</name>
</gene>
<comment type="caution">
    <text evidence="3">The sequence shown here is derived from an EMBL/GenBank/DDBJ whole genome shotgun (WGS) entry which is preliminary data.</text>
</comment>
<keyword evidence="4" id="KW-1185">Reference proteome</keyword>
<proteinExistence type="predicted"/>
<keyword evidence="2" id="KW-0812">Transmembrane</keyword>
<dbReference type="EMBL" id="MEIA01000480">
    <property type="protein sequence ID" value="OJF10318.1"/>
    <property type="molecule type" value="Genomic_DNA"/>
</dbReference>
<feature type="region of interest" description="Disordered" evidence="1">
    <location>
        <begin position="258"/>
        <end position="284"/>
    </location>
</feature>
<evidence type="ECO:0000313" key="3">
    <source>
        <dbReference type="EMBL" id="OJF10318.1"/>
    </source>
</evidence>
<reference evidence="3 4" key="1">
    <citation type="submission" date="2016-09" db="EMBL/GenBank/DDBJ databases">
        <title>Couchioplanes caeruleus draft genome sequence.</title>
        <authorList>
            <person name="Sheehan J."/>
            <person name="Caffrey P."/>
        </authorList>
    </citation>
    <scope>NUCLEOTIDE SEQUENCE [LARGE SCALE GENOMIC DNA]</scope>
    <source>
        <strain evidence="3 4">DSM 43634</strain>
    </source>
</reference>
<evidence type="ECO:0000256" key="1">
    <source>
        <dbReference type="SAM" id="MobiDB-lite"/>
    </source>
</evidence>
<evidence type="ECO:0000313" key="4">
    <source>
        <dbReference type="Proteomes" id="UP000182486"/>
    </source>
</evidence>
<feature type="transmembrane region" description="Helical" evidence="2">
    <location>
        <begin position="106"/>
        <end position="126"/>
    </location>
</feature>